<dbReference type="AlphaFoldDB" id="A0A0E9SI17"/>
<reference evidence="1" key="1">
    <citation type="submission" date="2014-11" db="EMBL/GenBank/DDBJ databases">
        <authorList>
            <person name="Amaro Gonzalez C."/>
        </authorList>
    </citation>
    <scope>NUCLEOTIDE SEQUENCE</scope>
</reference>
<organism evidence="1">
    <name type="scientific">Anguilla anguilla</name>
    <name type="common">European freshwater eel</name>
    <name type="synonym">Muraena anguilla</name>
    <dbReference type="NCBI Taxonomy" id="7936"/>
    <lineage>
        <taxon>Eukaryota</taxon>
        <taxon>Metazoa</taxon>
        <taxon>Chordata</taxon>
        <taxon>Craniata</taxon>
        <taxon>Vertebrata</taxon>
        <taxon>Euteleostomi</taxon>
        <taxon>Actinopterygii</taxon>
        <taxon>Neopterygii</taxon>
        <taxon>Teleostei</taxon>
        <taxon>Anguilliformes</taxon>
        <taxon>Anguillidae</taxon>
        <taxon>Anguilla</taxon>
    </lineage>
</organism>
<reference evidence="1" key="2">
    <citation type="journal article" date="2015" name="Fish Shellfish Immunol.">
        <title>Early steps in the European eel (Anguilla anguilla)-Vibrio vulnificus interaction in the gills: Role of the RtxA13 toxin.</title>
        <authorList>
            <person name="Callol A."/>
            <person name="Pajuelo D."/>
            <person name="Ebbesson L."/>
            <person name="Teles M."/>
            <person name="MacKenzie S."/>
            <person name="Amaro C."/>
        </authorList>
    </citation>
    <scope>NUCLEOTIDE SEQUENCE</scope>
</reference>
<dbReference type="EMBL" id="GBXM01068414">
    <property type="protein sequence ID" value="JAH40163.1"/>
    <property type="molecule type" value="Transcribed_RNA"/>
</dbReference>
<sequence length="19" mass="2364">MYIFKINNLLFCKTKVFLQ</sequence>
<name>A0A0E9SI17_ANGAN</name>
<protein>
    <submittedName>
        <fullName evidence="1">Uncharacterized protein</fullName>
    </submittedName>
</protein>
<evidence type="ECO:0000313" key="1">
    <source>
        <dbReference type="EMBL" id="JAH40163.1"/>
    </source>
</evidence>
<accession>A0A0E9SI17</accession>
<proteinExistence type="predicted"/>